<dbReference type="Pfam" id="PF00582">
    <property type="entry name" value="Usp"/>
    <property type="match status" value="1"/>
</dbReference>
<keyword evidence="3" id="KW-1185">Reference proteome</keyword>
<feature type="domain" description="UspA" evidence="1">
    <location>
        <begin position="98"/>
        <end position="150"/>
    </location>
</feature>
<evidence type="ECO:0000259" key="1">
    <source>
        <dbReference type="Pfam" id="PF00582"/>
    </source>
</evidence>
<dbReference type="InterPro" id="IPR006016">
    <property type="entry name" value="UspA"/>
</dbReference>
<gene>
    <name evidence="2" type="ORF">WJX81_007230</name>
</gene>
<evidence type="ECO:0000313" key="2">
    <source>
        <dbReference type="EMBL" id="KAK9843810.1"/>
    </source>
</evidence>
<comment type="caution">
    <text evidence="2">The sequence shown here is derived from an EMBL/GenBank/DDBJ whole genome shotgun (WGS) entry which is preliminary data.</text>
</comment>
<organism evidence="2 3">
    <name type="scientific">Elliptochloris bilobata</name>
    <dbReference type="NCBI Taxonomy" id="381761"/>
    <lineage>
        <taxon>Eukaryota</taxon>
        <taxon>Viridiplantae</taxon>
        <taxon>Chlorophyta</taxon>
        <taxon>core chlorophytes</taxon>
        <taxon>Trebouxiophyceae</taxon>
        <taxon>Trebouxiophyceae incertae sedis</taxon>
        <taxon>Elliptochloris clade</taxon>
        <taxon>Elliptochloris</taxon>
    </lineage>
</organism>
<evidence type="ECO:0000313" key="3">
    <source>
        <dbReference type="Proteomes" id="UP001445335"/>
    </source>
</evidence>
<reference evidence="2 3" key="1">
    <citation type="journal article" date="2024" name="Nat. Commun.">
        <title>Phylogenomics reveals the evolutionary origins of lichenization in chlorophyte algae.</title>
        <authorList>
            <person name="Puginier C."/>
            <person name="Libourel C."/>
            <person name="Otte J."/>
            <person name="Skaloud P."/>
            <person name="Haon M."/>
            <person name="Grisel S."/>
            <person name="Petersen M."/>
            <person name="Berrin J.G."/>
            <person name="Delaux P.M."/>
            <person name="Dal Grande F."/>
            <person name="Keller J."/>
        </authorList>
    </citation>
    <scope>NUCLEOTIDE SEQUENCE [LARGE SCALE GENOMIC DNA]</scope>
    <source>
        <strain evidence="2 3">SAG 245.80</strain>
    </source>
</reference>
<accession>A0AAW1SBG2</accession>
<protein>
    <recommendedName>
        <fullName evidence="1">UspA domain-containing protein</fullName>
    </recommendedName>
</protein>
<name>A0AAW1SBG2_9CHLO</name>
<dbReference type="EMBL" id="JALJOU010000005">
    <property type="protein sequence ID" value="KAK9843810.1"/>
    <property type="molecule type" value="Genomic_DNA"/>
</dbReference>
<sequence>MEHFPGYRRFHSVHVQPHTVPVTRASFTAHVETKPEHTAYDGQGRNLAAQPYDTGTKLDKEQTATTEHFHNQVFVPKMSSNGAKVHATLLHTGGDSSRSVGDALCTFAAKTKPVALVLMKENKSAFEEFFLGSVSRHRAMHCSVPVLVVPA</sequence>
<dbReference type="Gene3D" id="3.40.50.620">
    <property type="entry name" value="HUPs"/>
    <property type="match status" value="1"/>
</dbReference>
<dbReference type="Proteomes" id="UP001445335">
    <property type="component" value="Unassembled WGS sequence"/>
</dbReference>
<dbReference type="InterPro" id="IPR014729">
    <property type="entry name" value="Rossmann-like_a/b/a_fold"/>
</dbReference>
<dbReference type="SUPFAM" id="SSF52402">
    <property type="entry name" value="Adenine nucleotide alpha hydrolases-like"/>
    <property type="match status" value="1"/>
</dbReference>
<proteinExistence type="predicted"/>
<dbReference type="AlphaFoldDB" id="A0AAW1SBG2"/>